<protein>
    <submittedName>
        <fullName evidence="6">Tetratricopeptide repeat protein</fullName>
    </submittedName>
</protein>
<evidence type="ECO:0000256" key="4">
    <source>
        <dbReference type="SAM" id="MobiDB-lite"/>
    </source>
</evidence>
<keyword evidence="2 3" id="KW-0802">TPR repeat</keyword>
<gene>
    <name evidence="6" type="ORF">E6K78_11920</name>
</gene>
<proteinExistence type="predicted"/>
<feature type="region of interest" description="Disordered" evidence="4">
    <location>
        <begin position="210"/>
        <end position="232"/>
    </location>
</feature>
<evidence type="ECO:0000313" key="6">
    <source>
        <dbReference type="EMBL" id="TMQ62322.1"/>
    </source>
</evidence>
<dbReference type="Pfam" id="PF13414">
    <property type="entry name" value="TPR_11"/>
    <property type="match status" value="1"/>
</dbReference>
<organism evidence="6 7">
    <name type="scientific">Eiseniibacteriota bacterium</name>
    <dbReference type="NCBI Taxonomy" id="2212470"/>
    <lineage>
        <taxon>Bacteria</taxon>
        <taxon>Candidatus Eiseniibacteriota</taxon>
    </lineage>
</organism>
<comment type="caution">
    <text evidence="6">The sequence shown here is derived from an EMBL/GenBank/DDBJ whole genome shotgun (WGS) entry which is preliminary data.</text>
</comment>
<feature type="compositionally biased region" description="Polar residues" evidence="4">
    <location>
        <begin position="277"/>
        <end position="290"/>
    </location>
</feature>
<dbReference type="EMBL" id="VBOY01000142">
    <property type="protein sequence ID" value="TMQ62322.1"/>
    <property type="molecule type" value="Genomic_DNA"/>
</dbReference>
<feature type="region of interest" description="Disordered" evidence="4">
    <location>
        <begin position="266"/>
        <end position="290"/>
    </location>
</feature>
<dbReference type="AlphaFoldDB" id="A0A538TFB7"/>
<dbReference type="SMART" id="SM00028">
    <property type="entry name" value="TPR"/>
    <property type="match status" value="3"/>
</dbReference>
<keyword evidence="1" id="KW-0677">Repeat</keyword>
<evidence type="ECO:0000256" key="2">
    <source>
        <dbReference type="ARBA" id="ARBA00022803"/>
    </source>
</evidence>
<feature type="chain" id="PRO_5022147702" evidence="5">
    <location>
        <begin position="23"/>
        <end position="290"/>
    </location>
</feature>
<dbReference type="Gene3D" id="1.25.40.10">
    <property type="entry name" value="Tetratricopeptide repeat domain"/>
    <property type="match status" value="1"/>
</dbReference>
<evidence type="ECO:0000256" key="3">
    <source>
        <dbReference type="PROSITE-ProRule" id="PRU00339"/>
    </source>
</evidence>
<evidence type="ECO:0000313" key="7">
    <source>
        <dbReference type="Proteomes" id="UP000316609"/>
    </source>
</evidence>
<dbReference type="PANTHER" id="PTHR44858">
    <property type="entry name" value="TETRATRICOPEPTIDE REPEAT PROTEIN 6"/>
    <property type="match status" value="1"/>
</dbReference>
<dbReference type="SUPFAM" id="SSF48452">
    <property type="entry name" value="TPR-like"/>
    <property type="match status" value="1"/>
</dbReference>
<dbReference type="InterPro" id="IPR011990">
    <property type="entry name" value="TPR-like_helical_dom_sf"/>
</dbReference>
<feature type="signal peptide" evidence="5">
    <location>
        <begin position="1"/>
        <end position="22"/>
    </location>
</feature>
<evidence type="ECO:0000256" key="1">
    <source>
        <dbReference type="ARBA" id="ARBA00022737"/>
    </source>
</evidence>
<dbReference type="InterPro" id="IPR019734">
    <property type="entry name" value="TPR_rpt"/>
</dbReference>
<name>A0A538TFB7_UNCEI</name>
<dbReference type="Proteomes" id="UP000316609">
    <property type="component" value="Unassembled WGS sequence"/>
</dbReference>
<feature type="repeat" description="TPR" evidence="3">
    <location>
        <begin position="44"/>
        <end position="77"/>
    </location>
</feature>
<dbReference type="PANTHER" id="PTHR44858:SF1">
    <property type="entry name" value="UDP-N-ACETYLGLUCOSAMINE--PEPTIDE N-ACETYLGLUCOSAMINYLTRANSFERASE SPINDLY-RELATED"/>
    <property type="match status" value="1"/>
</dbReference>
<feature type="compositionally biased region" description="Low complexity" evidence="4">
    <location>
        <begin position="210"/>
        <end position="219"/>
    </location>
</feature>
<evidence type="ECO:0000256" key="5">
    <source>
        <dbReference type="SAM" id="SignalP"/>
    </source>
</evidence>
<accession>A0A538TFB7</accession>
<dbReference type="InterPro" id="IPR050498">
    <property type="entry name" value="Ycf3"/>
</dbReference>
<keyword evidence="5" id="KW-0732">Signal</keyword>
<dbReference type="PROSITE" id="PS50005">
    <property type="entry name" value="TPR"/>
    <property type="match status" value="1"/>
</dbReference>
<reference evidence="6 7" key="1">
    <citation type="journal article" date="2019" name="Nat. Microbiol.">
        <title>Mediterranean grassland soil C-N compound turnover is dependent on rainfall and depth, and is mediated by genomically divergent microorganisms.</title>
        <authorList>
            <person name="Diamond S."/>
            <person name="Andeer P.F."/>
            <person name="Li Z."/>
            <person name="Crits-Christoph A."/>
            <person name="Burstein D."/>
            <person name="Anantharaman K."/>
            <person name="Lane K.R."/>
            <person name="Thomas B.C."/>
            <person name="Pan C."/>
            <person name="Northen T.R."/>
            <person name="Banfield J.F."/>
        </authorList>
    </citation>
    <scope>NUCLEOTIDE SEQUENCE [LARGE SCALE GENOMIC DNA]</scope>
    <source>
        <strain evidence="6">WS_8</strain>
    </source>
</reference>
<sequence length="290" mass="30459">MKRCLLFAAAALALAAGAPALAHEPLGDEIAALSRRIQAGTAGPAEYLRRGELFRLSGDFAEAKADYDRAERLDPTRAEIHSCRGALLSDLGQPRHAASELDRYLELRPRSRDALALRARVAMALGRAWEAVPFLSRALTVGPATPDLYLERARIQAALPGGHVDEAVQGLREGIARLGPVVGLELYAANLERGTSHAAMTAGGAARARVAPSAPARGATAPSAPPPNVSRRTARVVTRVLPRRSAAAAALASPIVTRGPYLQEGTSSSVIVRWSEPSASNGRSTPTTPP</sequence>